<organism evidence="3 4">
    <name type="scientific">Falsiruegeria mediterranea M17</name>
    <dbReference type="NCBI Taxonomy" id="1200281"/>
    <lineage>
        <taxon>Bacteria</taxon>
        <taxon>Pseudomonadati</taxon>
        <taxon>Pseudomonadota</taxon>
        <taxon>Alphaproteobacteria</taxon>
        <taxon>Rhodobacterales</taxon>
        <taxon>Roseobacteraceae</taxon>
        <taxon>Falsiruegeria</taxon>
    </lineage>
</organism>
<evidence type="ECO:0000313" key="3">
    <source>
        <dbReference type="EMBL" id="SPJ29672.1"/>
    </source>
</evidence>
<keyword evidence="4" id="KW-1185">Reference proteome</keyword>
<proteinExistence type="predicted"/>
<dbReference type="Pfam" id="PF04945">
    <property type="entry name" value="YHS"/>
    <property type="match status" value="1"/>
</dbReference>
<evidence type="ECO:0000256" key="1">
    <source>
        <dbReference type="SAM" id="SignalP"/>
    </source>
</evidence>
<dbReference type="EMBL" id="ONZG01000008">
    <property type="protein sequence ID" value="SPJ29672.1"/>
    <property type="molecule type" value="Genomic_DNA"/>
</dbReference>
<reference evidence="4" key="1">
    <citation type="submission" date="2018-03" db="EMBL/GenBank/DDBJ databases">
        <authorList>
            <person name="Rodrigo-Torres L."/>
            <person name="Arahal R. D."/>
            <person name="Lucena T."/>
        </authorList>
    </citation>
    <scope>NUCLEOTIDE SEQUENCE [LARGE SCALE GENOMIC DNA]</scope>
    <source>
        <strain evidence="4">CECT 7615</strain>
    </source>
</reference>
<dbReference type="Proteomes" id="UP000244898">
    <property type="component" value="Unassembled WGS sequence"/>
</dbReference>
<gene>
    <name evidence="3" type="ORF">TRM7615_03193</name>
</gene>
<evidence type="ECO:0000313" key="4">
    <source>
        <dbReference type="Proteomes" id="UP000244898"/>
    </source>
</evidence>
<dbReference type="AlphaFoldDB" id="A0A2R8CB63"/>
<sequence length="183" mass="20134">MKHLILGAVCALAMAFGSTTVQAADDYTDHVVNSTSRGLAMDGFDPVAYFVEGKPAKGNQAFRADHKGRTWLFASTKNRNTFLAAPDSYAPQNNGWCAWAVAHGYAAEVDFIDGWFIAEDKLYVTWSADVKERFLKDKDALLAQSQANWDNVHAGLQDGSVKFVAHSQRPNLGFIHPQQLPES</sequence>
<dbReference type="OrthoDB" id="344729at2"/>
<keyword evidence="1" id="KW-0732">Signal</keyword>
<dbReference type="NCBIfam" id="NF041384">
    <property type="entry name" value="YHS_seleno_dom"/>
    <property type="match status" value="1"/>
</dbReference>
<evidence type="ECO:0000259" key="2">
    <source>
        <dbReference type="Pfam" id="PF04945"/>
    </source>
</evidence>
<dbReference type="InterPro" id="IPR007029">
    <property type="entry name" value="YHS_dom"/>
</dbReference>
<accession>A0A2R8CB63</accession>
<feature type="chain" id="PRO_5015329758" description="YHS domain-containing protein" evidence="1">
    <location>
        <begin position="24"/>
        <end position="183"/>
    </location>
</feature>
<feature type="signal peptide" evidence="1">
    <location>
        <begin position="1"/>
        <end position="23"/>
    </location>
</feature>
<dbReference type="RefSeq" id="WP_108789261.1">
    <property type="nucleotide sequence ID" value="NZ_ONZG01000008.1"/>
</dbReference>
<name>A0A2R8CB63_9RHOB</name>
<feature type="domain" description="YHS" evidence="2">
    <location>
        <begin position="47"/>
        <end position="92"/>
    </location>
</feature>
<protein>
    <recommendedName>
        <fullName evidence="2">YHS domain-containing protein</fullName>
    </recommendedName>
</protein>